<sequence length="119" mass="13470">MLTNASTLRSLMGLTKKGASNKVENVEKAYSYLDQGKYPNLDTDACDAVLMAMMARYSAAILLGHPEGVPQRFLIAMCNATEEVVGKGRNARTRIKGILHRREYWVRYERRNYDVLLAK</sequence>
<reference evidence="1 2" key="1">
    <citation type="submission" date="2019-02" db="EMBL/GenBank/DDBJ databases">
        <title>Genomic Encyclopedia of Archaeal and Bacterial Type Strains, Phase II (KMG-II): from individual species to whole genera.</title>
        <authorList>
            <person name="Goeker M."/>
        </authorList>
    </citation>
    <scope>NUCLEOTIDE SEQUENCE [LARGE SCALE GENOMIC DNA]</scope>
    <source>
        <strain evidence="1 2">DSM 18101</strain>
    </source>
</reference>
<evidence type="ECO:0000313" key="1">
    <source>
        <dbReference type="EMBL" id="RZU41103.1"/>
    </source>
</evidence>
<protein>
    <submittedName>
        <fullName evidence="1">Uncharacterized protein</fullName>
    </submittedName>
</protein>
<proteinExistence type="predicted"/>
<name>A0A4Q7YVL1_9BACT</name>
<organism evidence="1 2">
    <name type="scientific">Edaphobacter modestus</name>
    <dbReference type="NCBI Taxonomy" id="388466"/>
    <lineage>
        <taxon>Bacteria</taxon>
        <taxon>Pseudomonadati</taxon>
        <taxon>Acidobacteriota</taxon>
        <taxon>Terriglobia</taxon>
        <taxon>Terriglobales</taxon>
        <taxon>Acidobacteriaceae</taxon>
        <taxon>Edaphobacter</taxon>
    </lineage>
</organism>
<dbReference type="Proteomes" id="UP000292958">
    <property type="component" value="Unassembled WGS sequence"/>
</dbReference>
<evidence type="ECO:0000313" key="2">
    <source>
        <dbReference type="Proteomes" id="UP000292958"/>
    </source>
</evidence>
<dbReference type="EMBL" id="SHKW01000001">
    <property type="protein sequence ID" value="RZU41103.1"/>
    <property type="molecule type" value="Genomic_DNA"/>
</dbReference>
<keyword evidence="2" id="KW-1185">Reference proteome</keyword>
<accession>A0A4Q7YVL1</accession>
<gene>
    <name evidence="1" type="ORF">BDD14_2599</name>
</gene>
<dbReference type="AlphaFoldDB" id="A0A4Q7YVL1"/>
<comment type="caution">
    <text evidence="1">The sequence shown here is derived from an EMBL/GenBank/DDBJ whole genome shotgun (WGS) entry which is preliminary data.</text>
</comment>